<evidence type="ECO:0000256" key="1">
    <source>
        <dbReference type="SAM" id="Phobius"/>
    </source>
</evidence>
<proteinExistence type="predicted"/>
<evidence type="ECO:0000313" key="3">
    <source>
        <dbReference type="Proteomes" id="UP000789375"/>
    </source>
</evidence>
<keyword evidence="1" id="KW-0812">Transmembrane</keyword>
<keyword evidence="1" id="KW-0472">Membrane</keyword>
<evidence type="ECO:0000313" key="2">
    <source>
        <dbReference type="EMBL" id="CAG8519439.1"/>
    </source>
</evidence>
<dbReference type="AlphaFoldDB" id="A0A9N9A7S7"/>
<feature type="transmembrane region" description="Helical" evidence="1">
    <location>
        <begin position="74"/>
        <end position="94"/>
    </location>
</feature>
<keyword evidence="1" id="KW-1133">Transmembrane helix</keyword>
<keyword evidence="3" id="KW-1185">Reference proteome</keyword>
<sequence>MASPINPIYINIGESIPSSPITSKHRVEKPVLTTATTDVPMKESKETPCEDEGCVMACRTIFIKSKRVFEILTYFRLAVAITLYILITIDLISIKQKKEKVFWVEVINAEFTLLTIIAHPKRIINLPRAIKICIASRYLNYRLSDLFPPNIKETQKNVYRSYDWYLYEATKADLICSPRKLLVVLLFWNVGSLVQYGICVILWFFPQQERPMEIYITLNAVALICEIFPIPLVVKQYKKTIKARRSTSNRRYIR</sequence>
<dbReference type="Proteomes" id="UP000789375">
    <property type="component" value="Unassembled WGS sequence"/>
</dbReference>
<name>A0A9N9A7S7_FUNMO</name>
<feature type="transmembrane region" description="Helical" evidence="1">
    <location>
        <begin position="181"/>
        <end position="206"/>
    </location>
</feature>
<protein>
    <submittedName>
        <fullName evidence="2">1078_t:CDS:1</fullName>
    </submittedName>
</protein>
<feature type="transmembrane region" description="Helical" evidence="1">
    <location>
        <begin position="212"/>
        <end position="234"/>
    </location>
</feature>
<comment type="caution">
    <text evidence="2">The sequence shown here is derived from an EMBL/GenBank/DDBJ whole genome shotgun (WGS) entry which is preliminary data.</text>
</comment>
<gene>
    <name evidence="2" type="ORF">FMOSSE_LOCUS4953</name>
</gene>
<accession>A0A9N9A7S7</accession>
<organism evidence="2 3">
    <name type="scientific">Funneliformis mosseae</name>
    <name type="common">Endomycorrhizal fungus</name>
    <name type="synonym">Glomus mosseae</name>
    <dbReference type="NCBI Taxonomy" id="27381"/>
    <lineage>
        <taxon>Eukaryota</taxon>
        <taxon>Fungi</taxon>
        <taxon>Fungi incertae sedis</taxon>
        <taxon>Mucoromycota</taxon>
        <taxon>Glomeromycotina</taxon>
        <taxon>Glomeromycetes</taxon>
        <taxon>Glomerales</taxon>
        <taxon>Glomeraceae</taxon>
        <taxon>Funneliformis</taxon>
    </lineage>
</organism>
<dbReference type="EMBL" id="CAJVPP010000886">
    <property type="protein sequence ID" value="CAG8519439.1"/>
    <property type="molecule type" value="Genomic_DNA"/>
</dbReference>
<reference evidence="2" key="1">
    <citation type="submission" date="2021-06" db="EMBL/GenBank/DDBJ databases">
        <authorList>
            <person name="Kallberg Y."/>
            <person name="Tangrot J."/>
            <person name="Rosling A."/>
        </authorList>
    </citation>
    <scope>NUCLEOTIDE SEQUENCE</scope>
    <source>
        <strain evidence="2">87-6 pot B 2015</strain>
    </source>
</reference>